<dbReference type="EMBL" id="CCXY01000159">
    <property type="protein sequence ID" value="CEG12517.1"/>
    <property type="molecule type" value="Genomic_DNA"/>
</dbReference>
<organism evidence="1">
    <name type="scientific">groundwater metagenome</name>
    <dbReference type="NCBI Taxonomy" id="717931"/>
    <lineage>
        <taxon>unclassified sequences</taxon>
        <taxon>metagenomes</taxon>
        <taxon>ecological metagenomes</taxon>
    </lineage>
</organism>
<reference evidence="1" key="1">
    <citation type="submission" date="2014-09" db="EMBL/GenBank/DDBJ databases">
        <authorList>
            <person name="Probst J Alexander"/>
        </authorList>
    </citation>
    <scope>NUCLEOTIDE SEQUENCE</scope>
</reference>
<protein>
    <submittedName>
        <fullName evidence="1">Uncharacterized protein</fullName>
    </submittedName>
</protein>
<gene>
    <name evidence="1" type="ORF">MSIBF_A2410002</name>
</gene>
<name>A0A098E905_9ZZZZ</name>
<evidence type="ECO:0000313" key="1">
    <source>
        <dbReference type="EMBL" id="CEG12517.1"/>
    </source>
</evidence>
<accession>A0A098E905</accession>
<proteinExistence type="predicted"/>
<dbReference type="AlphaFoldDB" id="A0A098E905"/>
<sequence length="34" mass="4055">MELTHAEIMKIKPQVEKKKRHGWGIQYYLGIVTK</sequence>